<dbReference type="InterPro" id="IPR048738">
    <property type="entry name" value="CEP104_Znf"/>
</dbReference>
<dbReference type="InterPro" id="IPR034085">
    <property type="entry name" value="TOG"/>
</dbReference>
<feature type="region of interest" description="Disordered" evidence="1">
    <location>
        <begin position="166"/>
        <end position="186"/>
    </location>
</feature>
<feature type="compositionally biased region" description="Basic and acidic residues" evidence="1">
    <location>
        <begin position="701"/>
        <end position="714"/>
    </location>
</feature>
<dbReference type="Gene3D" id="2.60.120.260">
    <property type="entry name" value="Galactose-binding domain-like"/>
    <property type="match status" value="1"/>
</dbReference>
<dbReference type="Pfam" id="PF21040">
    <property type="entry name" value="CEP104-like_TOG"/>
    <property type="match status" value="1"/>
</dbReference>
<dbReference type="GO" id="GO:0005929">
    <property type="term" value="C:cilium"/>
    <property type="evidence" value="ECO:0007669"/>
    <property type="project" value="TreeGrafter"/>
</dbReference>
<dbReference type="InterPro" id="IPR011989">
    <property type="entry name" value="ARM-like"/>
</dbReference>
<feature type="region of interest" description="Disordered" evidence="1">
    <location>
        <begin position="313"/>
        <end position="342"/>
    </location>
</feature>
<dbReference type="SUPFAM" id="SSF49785">
    <property type="entry name" value="Galactose-binding domain-like"/>
    <property type="match status" value="1"/>
</dbReference>
<dbReference type="InterPro" id="IPR048739">
    <property type="entry name" value="CEP104_N"/>
</dbReference>
<accession>A0A2P6NGN5</accession>
<feature type="compositionally biased region" description="Basic and acidic residues" evidence="1">
    <location>
        <begin position="355"/>
        <end position="370"/>
    </location>
</feature>
<dbReference type="InParanoid" id="A0A2P6NGN5"/>
<keyword evidence="4" id="KW-1185">Reference proteome</keyword>
<dbReference type="OrthoDB" id="66599at2759"/>
<dbReference type="Pfam" id="PF21038">
    <property type="entry name" value="CEP104_N"/>
    <property type="match status" value="1"/>
</dbReference>
<dbReference type="SMART" id="SM01349">
    <property type="entry name" value="TOG"/>
    <property type="match status" value="1"/>
</dbReference>
<sequence>MSSSGLHPLHYKVVHVSSSEPAHPASSISTNVRDTTDGWRTKAHPNYPQELVVQLEGPAQVNKLEFLSHEFMISSRVDLYIGNTDNNQGEEKTIHWKRIGYLALDSNESSDYQAREYKNVTIDRQCSYLKLSLHKCHINERNVLNQVGIVALQPLGVLLTEDPPLPNSSRRVQPDPLSISSVTRGKKEAQEMSGENLMTLKLKELNQAKIHAVEMEDFDLAHELKLAIEDFKIAAEKVKTVEQQKKQAVAEEDYAQAGRLKQEEDRLKIEALRVNLCFRNYSRFTVPQALPADYCGKDPSHLERLEQLYRNGRAQSASRVRRQEGNTNIQGPLSAREIRDERSEERLIRPARQSREAFGEETQIPHDEKPLPAPKNVGNVRHSQIPIGPNPADERVLHIHMNKEGGYEPSDGTSLRRGGASRNNIPKQEDEFKAPNKENDIPEEVPASFRKDYEPLFAIFGDQNVLSMFSKSWSVRETALKEVNSNIPTVLKDVDPLDVFRGGLKLLDIGIADKNVSVCCAAMQLLLTLIREAAPSLSRSNLTSSVATHTDIIVDKMGETNPKLKDQSTQLLCFMMETSNLGPQFIVHHLLKQKKKQAPNPKSVQAKLELLLDQIQIWGLGDSDDTMPAEEIFQFVTTSLDNSSHDVRSTAVKLAAACYSQDRSISSHWTKMKPQLRELIEKELSHPLDIPQKSAAPAVVQEEKTKPGKPKRTDSSPSIAPKAGKAAAPPAAKAPLKKESAPTKDPPKAKAAGKKTVPSLHSSQDLSAVLANKQHQAPPPTSQKNIAVEDDEEFKVFEQDTCHFCMMHDPEFLSVESVYDDHLAKECPVLIECLCGQVIEISGFNEHKLMPDECQAYESFQQCPICTEAVPSDEYDLHAADGNCSPLPDPSTGRSRCPLCKVDLMNDEESWRSHLTRQCKMNPRRLPMKR</sequence>
<dbReference type="EMBL" id="MDYQ01000089">
    <property type="protein sequence ID" value="PRP83099.1"/>
    <property type="molecule type" value="Genomic_DNA"/>
</dbReference>
<proteinExistence type="predicted"/>
<dbReference type="PANTHER" id="PTHR13371">
    <property type="entry name" value="GLYCINE-, GLUTAMATE-, THIENYLCYCLOHEXYLPIPERIDINE-BINDING PROTEIN"/>
    <property type="match status" value="1"/>
</dbReference>
<reference evidence="3 4" key="1">
    <citation type="journal article" date="2018" name="Genome Biol. Evol.">
        <title>Multiple Roots of Fruiting Body Formation in Amoebozoa.</title>
        <authorList>
            <person name="Hillmann F."/>
            <person name="Forbes G."/>
            <person name="Novohradska S."/>
            <person name="Ferling I."/>
            <person name="Riege K."/>
            <person name="Groth M."/>
            <person name="Westermann M."/>
            <person name="Marz M."/>
            <person name="Spaller T."/>
            <person name="Winckler T."/>
            <person name="Schaap P."/>
            <person name="Glockner G."/>
        </authorList>
    </citation>
    <scope>NUCLEOTIDE SEQUENCE [LARGE SCALE GENOMIC DNA]</scope>
    <source>
        <strain evidence="3 4">Jena</strain>
    </source>
</reference>
<feature type="compositionally biased region" description="Basic and acidic residues" evidence="1">
    <location>
        <begin position="736"/>
        <end position="748"/>
    </location>
</feature>
<feature type="region of interest" description="Disordered" evidence="1">
    <location>
        <begin position="687"/>
        <end position="762"/>
    </location>
</feature>
<dbReference type="InterPro" id="IPR052607">
    <property type="entry name" value="CEP104-like"/>
</dbReference>
<dbReference type="InterPro" id="IPR008979">
    <property type="entry name" value="Galactose-bd-like_sf"/>
</dbReference>
<dbReference type="PANTHER" id="PTHR13371:SF0">
    <property type="entry name" value="CENTROSOMAL PROTEIN OF 104 KDA"/>
    <property type="match status" value="1"/>
</dbReference>
<dbReference type="AlphaFoldDB" id="A0A2P6NGN5"/>
<evidence type="ECO:0000256" key="1">
    <source>
        <dbReference type="SAM" id="MobiDB-lite"/>
    </source>
</evidence>
<evidence type="ECO:0000259" key="2">
    <source>
        <dbReference type="SMART" id="SM01349"/>
    </source>
</evidence>
<feature type="region of interest" description="Disordered" evidence="1">
    <location>
        <begin position="355"/>
        <end position="377"/>
    </location>
</feature>
<evidence type="ECO:0000313" key="4">
    <source>
        <dbReference type="Proteomes" id="UP000241769"/>
    </source>
</evidence>
<dbReference type="Gene3D" id="1.25.10.10">
    <property type="entry name" value="Leucine-rich Repeat Variant"/>
    <property type="match status" value="1"/>
</dbReference>
<organism evidence="3 4">
    <name type="scientific">Planoprotostelium fungivorum</name>
    <dbReference type="NCBI Taxonomy" id="1890364"/>
    <lineage>
        <taxon>Eukaryota</taxon>
        <taxon>Amoebozoa</taxon>
        <taxon>Evosea</taxon>
        <taxon>Variosea</taxon>
        <taxon>Cavosteliida</taxon>
        <taxon>Cavosteliaceae</taxon>
        <taxon>Planoprotostelium</taxon>
    </lineage>
</organism>
<feature type="compositionally biased region" description="Basic and acidic residues" evidence="1">
    <location>
        <begin position="427"/>
        <end position="440"/>
    </location>
</feature>
<gene>
    <name evidence="3" type="ORF">PROFUN_09778</name>
</gene>
<evidence type="ECO:0000313" key="3">
    <source>
        <dbReference type="EMBL" id="PRP83099.1"/>
    </source>
</evidence>
<comment type="caution">
    <text evidence="3">The sequence shown here is derived from an EMBL/GenBank/DDBJ whole genome shotgun (WGS) entry which is preliminary data.</text>
</comment>
<dbReference type="Proteomes" id="UP000241769">
    <property type="component" value="Unassembled WGS sequence"/>
</dbReference>
<feature type="region of interest" description="Disordered" evidence="1">
    <location>
        <begin position="404"/>
        <end position="442"/>
    </location>
</feature>
<dbReference type="SUPFAM" id="SSF48371">
    <property type="entry name" value="ARM repeat"/>
    <property type="match status" value="1"/>
</dbReference>
<feature type="domain" description="TOG" evidence="2">
    <location>
        <begin position="452"/>
        <end position="693"/>
    </location>
</feature>
<dbReference type="Pfam" id="PF21039">
    <property type="entry name" value="CEP104_ZnF"/>
    <property type="match status" value="1"/>
</dbReference>
<feature type="compositionally biased region" description="Low complexity" evidence="1">
    <location>
        <begin position="715"/>
        <end position="734"/>
    </location>
</feature>
<protein>
    <recommendedName>
        <fullName evidence="2">TOG domain-containing protein</fullName>
    </recommendedName>
</protein>
<name>A0A2P6NGN5_9EUKA</name>
<dbReference type="InterPro" id="IPR016024">
    <property type="entry name" value="ARM-type_fold"/>
</dbReference>